<sequence>MKKSMKKISLMLAVLLMVVTCLGPAQSGKLVNDAVVKAADGVVVKSYDFEEGLEGWGARGSETVELSTAASHTGSQCAAITNRTSTWHGIANDITSLLEDGLTYTCGIWVMYNGSNAGSQQTLTMSVAETVGTTISYKNLKSVNVTKGQWTLIQASYTYSSTTDAVSLYIEGGTIDFFADDITIQLDAPQEIETDIPSLKDLYADYFKMGTAVTASSLNYTEKEIIKKHFNSITCGNEMKADSTLDYNATIAYMEETGDQTSPKVNFNQAASILKFAGENNIPMRGHCLVWHSQTPRWLFTENYSKDANAAFVSKDVMLQRMENYIKATFETLAAQYPNVQFYSYDVVNEAIDPSRSDGYRAGGTQAYTSTSLWMQVIGVDYIEKAFEYARKYAPEGTLLAYNDYNECETAKSQFIYNMCKKIVEQGNLDVIGMQQHNNMWTPSVSMYETAIRKFASLGVKIEITEMDITTTDTSEYGFTQQGAKYKQFFDKLRELKEEGIDINAAVVWGISDALSWRSTQYPLLFDANYMAKPAFWGVVGDMNSATPTPVVTPTPV</sequence>
<accession>A0A1I6KJB5</accession>
<dbReference type="GO" id="GO:0031176">
    <property type="term" value="F:endo-1,4-beta-xylanase activity"/>
    <property type="evidence" value="ECO:0007669"/>
    <property type="project" value="UniProtKB-EC"/>
</dbReference>
<keyword evidence="10" id="KW-0858">Xylan degradation</keyword>
<feature type="signal peptide" evidence="8">
    <location>
        <begin position="1"/>
        <end position="27"/>
    </location>
</feature>
<dbReference type="InterPro" id="IPR044846">
    <property type="entry name" value="GH10"/>
</dbReference>
<dbReference type="AlphaFoldDB" id="A0A1I6KJB5"/>
<reference evidence="10 11" key="1">
    <citation type="submission" date="2016-10" db="EMBL/GenBank/DDBJ databases">
        <authorList>
            <person name="de Groot N.N."/>
        </authorList>
    </citation>
    <scope>NUCLEOTIDE SEQUENCE [LARGE SCALE GENOMIC DNA]</scope>
    <source>
        <strain evidence="10 11">743A</strain>
    </source>
</reference>
<evidence type="ECO:0000256" key="6">
    <source>
        <dbReference type="ARBA" id="ARBA00023326"/>
    </source>
</evidence>
<evidence type="ECO:0000256" key="3">
    <source>
        <dbReference type="ARBA" id="ARBA00022801"/>
    </source>
</evidence>
<dbReference type="SUPFAM" id="SSF51445">
    <property type="entry name" value="(Trans)glycosidases"/>
    <property type="match status" value="1"/>
</dbReference>
<comment type="catalytic activity">
    <reaction evidence="7">
        <text>Endohydrolysis of (1-&gt;4)-beta-D-xylosidic linkages in xylans.</text>
        <dbReference type="EC" id="3.2.1.8"/>
    </reaction>
</comment>
<dbReference type="SUPFAM" id="SSF49785">
    <property type="entry name" value="Galactose-binding domain-like"/>
    <property type="match status" value="1"/>
</dbReference>
<dbReference type="Gene3D" id="2.60.120.260">
    <property type="entry name" value="Galactose-binding domain-like"/>
    <property type="match status" value="1"/>
</dbReference>
<feature type="domain" description="GH10" evidence="9">
    <location>
        <begin position="193"/>
        <end position="542"/>
    </location>
</feature>
<dbReference type="Proteomes" id="UP000199659">
    <property type="component" value="Unassembled WGS sequence"/>
</dbReference>
<gene>
    <name evidence="10" type="ORF">SAMN05661086_02464</name>
</gene>
<evidence type="ECO:0000256" key="5">
    <source>
        <dbReference type="ARBA" id="ARBA00023295"/>
    </source>
</evidence>
<comment type="similarity">
    <text evidence="1 7">Belongs to the glycosyl hydrolase 10 (cellulase F) family.</text>
</comment>
<keyword evidence="11" id="KW-1185">Reference proteome</keyword>
<dbReference type="InterPro" id="IPR008979">
    <property type="entry name" value="Galactose-bd-like_sf"/>
</dbReference>
<dbReference type="OrthoDB" id="9809277at2"/>
<dbReference type="STRING" id="37658.SAMN05661086_02464"/>
<keyword evidence="4 7" id="KW-0119">Carbohydrate metabolism</keyword>
<keyword evidence="3 7" id="KW-0378">Hydrolase</keyword>
<dbReference type="EMBL" id="FOYZ01000009">
    <property type="protein sequence ID" value="SFR91311.1"/>
    <property type="molecule type" value="Genomic_DNA"/>
</dbReference>
<name>A0A1I6KJB5_9FIRM</name>
<dbReference type="InterPro" id="IPR017853">
    <property type="entry name" value="GH"/>
</dbReference>
<evidence type="ECO:0000256" key="2">
    <source>
        <dbReference type="ARBA" id="ARBA00022737"/>
    </source>
</evidence>
<organism evidence="10 11">
    <name type="scientific">Anaeromicropila populeti</name>
    <dbReference type="NCBI Taxonomy" id="37658"/>
    <lineage>
        <taxon>Bacteria</taxon>
        <taxon>Bacillati</taxon>
        <taxon>Bacillota</taxon>
        <taxon>Clostridia</taxon>
        <taxon>Lachnospirales</taxon>
        <taxon>Lachnospiraceae</taxon>
        <taxon>Anaeromicropila</taxon>
    </lineage>
</organism>
<evidence type="ECO:0000259" key="9">
    <source>
        <dbReference type="PROSITE" id="PS51760"/>
    </source>
</evidence>
<feature type="non-terminal residue" evidence="10">
    <location>
        <position position="557"/>
    </location>
</feature>
<dbReference type="PROSITE" id="PS51760">
    <property type="entry name" value="GH10_2"/>
    <property type="match status" value="1"/>
</dbReference>
<dbReference type="GO" id="GO:0045493">
    <property type="term" value="P:xylan catabolic process"/>
    <property type="evidence" value="ECO:0007669"/>
    <property type="project" value="UniProtKB-KW"/>
</dbReference>
<dbReference type="Gene3D" id="3.20.20.80">
    <property type="entry name" value="Glycosidases"/>
    <property type="match status" value="1"/>
</dbReference>
<dbReference type="Pfam" id="PF02018">
    <property type="entry name" value="CBM_4_9"/>
    <property type="match status" value="1"/>
</dbReference>
<evidence type="ECO:0000313" key="10">
    <source>
        <dbReference type="EMBL" id="SFR91311.1"/>
    </source>
</evidence>
<dbReference type="EC" id="3.2.1.8" evidence="7"/>
<keyword evidence="8" id="KW-0732">Signal</keyword>
<dbReference type="PANTHER" id="PTHR31490">
    <property type="entry name" value="GLYCOSYL HYDROLASE"/>
    <property type="match status" value="1"/>
</dbReference>
<evidence type="ECO:0000313" key="11">
    <source>
        <dbReference type="Proteomes" id="UP000199659"/>
    </source>
</evidence>
<keyword evidence="6 7" id="KW-0624">Polysaccharide degradation</keyword>
<evidence type="ECO:0000256" key="1">
    <source>
        <dbReference type="ARBA" id="ARBA00007495"/>
    </source>
</evidence>
<dbReference type="PANTHER" id="PTHR31490:SF90">
    <property type="entry name" value="ENDO-1,4-BETA-XYLANASE A"/>
    <property type="match status" value="1"/>
</dbReference>
<dbReference type="Pfam" id="PF00331">
    <property type="entry name" value="Glyco_hydro_10"/>
    <property type="match status" value="1"/>
</dbReference>
<keyword evidence="2" id="KW-0677">Repeat</keyword>
<dbReference type="PRINTS" id="PR00134">
    <property type="entry name" value="GLHYDRLASE10"/>
</dbReference>
<evidence type="ECO:0000256" key="7">
    <source>
        <dbReference type="RuleBase" id="RU361174"/>
    </source>
</evidence>
<keyword evidence="5 7" id="KW-0326">Glycosidase</keyword>
<dbReference type="InterPro" id="IPR003305">
    <property type="entry name" value="CenC_carb-bd"/>
</dbReference>
<evidence type="ECO:0000256" key="8">
    <source>
        <dbReference type="SAM" id="SignalP"/>
    </source>
</evidence>
<dbReference type="RefSeq" id="WP_092561206.1">
    <property type="nucleotide sequence ID" value="NZ_FOYZ01000009.1"/>
</dbReference>
<dbReference type="SMART" id="SM00633">
    <property type="entry name" value="Glyco_10"/>
    <property type="match status" value="1"/>
</dbReference>
<dbReference type="InterPro" id="IPR001000">
    <property type="entry name" value="GH10_dom"/>
</dbReference>
<evidence type="ECO:0000256" key="4">
    <source>
        <dbReference type="ARBA" id="ARBA00023277"/>
    </source>
</evidence>
<protein>
    <recommendedName>
        <fullName evidence="7">Beta-xylanase</fullName>
        <ecNumber evidence="7">3.2.1.8</ecNumber>
    </recommendedName>
</protein>
<feature type="chain" id="PRO_5011745485" description="Beta-xylanase" evidence="8">
    <location>
        <begin position="28"/>
        <end position="557"/>
    </location>
</feature>
<proteinExistence type="inferred from homology"/>